<dbReference type="GO" id="GO:0000155">
    <property type="term" value="F:phosphorelay sensor kinase activity"/>
    <property type="evidence" value="ECO:0007669"/>
    <property type="project" value="InterPro"/>
</dbReference>
<dbReference type="SMART" id="SM00387">
    <property type="entry name" value="HATPase_c"/>
    <property type="match status" value="1"/>
</dbReference>
<dbReference type="InterPro" id="IPR003661">
    <property type="entry name" value="HisK_dim/P_dom"/>
</dbReference>
<name>A0A9J6P8X0_9PROT</name>
<dbReference type="RefSeq" id="WP_269332211.1">
    <property type="nucleotide sequence ID" value="NZ_JAMZFT010000002.1"/>
</dbReference>
<dbReference type="CDD" id="cd00082">
    <property type="entry name" value="HisKA"/>
    <property type="match status" value="1"/>
</dbReference>
<dbReference type="PANTHER" id="PTHR43711">
    <property type="entry name" value="TWO-COMPONENT HISTIDINE KINASE"/>
    <property type="match status" value="1"/>
</dbReference>
<evidence type="ECO:0000313" key="9">
    <source>
        <dbReference type="EMBL" id="MCP1336244.1"/>
    </source>
</evidence>
<dbReference type="EC" id="2.7.13.3" evidence="2"/>
<dbReference type="SUPFAM" id="SSF55874">
    <property type="entry name" value="ATPase domain of HSP90 chaperone/DNA topoisomerase II/histidine kinase"/>
    <property type="match status" value="1"/>
</dbReference>
<gene>
    <name evidence="9" type="ORF">NJQ99_07495</name>
</gene>
<dbReference type="InterPro" id="IPR036097">
    <property type="entry name" value="HisK_dim/P_sf"/>
</dbReference>
<feature type="domain" description="Histidine kinase" evidence="8">
    <location>
        <begin position="185"/>
        <end position="410"/>
    </location>
</feature>
<keyword evidence="6" id="KW-0902">Two-component regulatory system</keyword>
<dbReference type="Gene3D" id="3.30.565.10">
    <property type="entry name" value="Histidine kinase-like ATPase, C-terminal domain"/>
    <property type="match status" value="1"/>
</dbReference>
<protein>
    <recommendedName>
        <fullName evidence="2">histidine kinase</fullName>
        <ecNumber evidence="2">2.7.13.3</ecNumber>
    </recommendedName>
</protein>
<comment type="catalytic activity">
    <reaction evidence="1">
        <text>ATP + protein L-histidine = ADP + protein N-phospho-L-histidine.</text>
        <dbReference type="EC" id="2.7.13.3"/>
    </reaction>
</comment>
<dbReference type="InterPro" id="IPR050736">
    <property type="entry name" value="Sensor_HK_Regulatory"/>
</dbReference>
<keyword evidence="7" id="KW-0472">Membrane</keyword>
<dbReference type="InterPro" id="IPR004358">
    <property type="entry name" value="Sig_transdc_His_kin-like_C"/>
</dbReference>
<dbReference type="EMBL" id="JAMZFT010000002">
    <property type="protein sequence ID" value="MCP1336244.1"/>
    <property type="molecule type" value="Genomic_DNA"/>
</dbReference>
<dbReference type="PANTHER" id="PTHR43711:SF26">
    <property type="entry name" value="SENSOR HISTIDINE KINASE RCSC"/>
    <property type="match status" value="1"/>
</dbReference>
<keyword evidence="7" id="KW-0812">Transmembrane</keyword>
<dbReference type="AlphaFoldDB" id="A0A9J6P8X0"/>
<evidence type="ECO:0000259" key="8">
    <source>
        <dbReference type="PROSITE" id="PS50109"/>
    </source>
</evidence>
<dbReference type="Proteomes" id="UP001055804">
    <property type="component" value="Unassembled WGS sequence"/>
</dbReference>
<sequence length="423" mass="44975">MDWDREAERRIIGTVEPITVHPLTLAFNDPEAAHAYCENRGRSSAVDRGTAAAAVAAWGLLLVIAGGVLDDGAAHLALHGANLLMLGSLVAMPACFRAIVMMAVLYLGAMSGLSFLSQAGGPVAEAGLLALMTLPILFAVRHRWERAERTGFALARMLETQKRMAVDLAREAKAASRSKSEFLAVVSHELRTPLNAIIGFSDIVRGEMFGPYATQGPRYRDYAEDIHASGRHLLSIINDILDLMRAESGKIVLHEEDVCPSGVLADVHRLLREQAGAKGVALDILPVAEGDRGLVLCADPRLLRQALLNLGSNAIKFTHPGGRVAVETVCDPAGFAFIVRDNGIGIAERDLGKVLEPFERVETALTRTAGGTGLGLPLVKQIAEQHGGRLILASKLGIGTTATVRLPAARVKERPAEAGQAAA</sequence>
<feature type="transmembrane region" description="Helical" evidence="7">
    <location>
        <begin position="119"/>
        <end position="140"/>
    </location>
</feature>
<dbReference type="PRINTS" id="PR00344">
    <property type="entry name" value="BCTRLSENSOR"/>
</dbReference>
<dbReference type="InterPro" id="IPR005467">
    <property type="entry name" value="His_kinase_dom"/>
</dbReference>
<dbReference type="PROSITE" id="PS50109">
    <property type="entry name" value="HIS_KIN"/>
    <property type="match status" value="1"/>
</dbReference>
<evidence type="ECO:0000256" key="1">
    <source>
        <dbReference type="ARBA" id="ARBA00000085"/>
    </source>
</evidence>
<reference evidence="9" key="1">
    <citation type="submission" date="2022-06" db="EMBL/GenBank/DDBJ databases">
        <title>Isolation and Genomics of Futiania mangrovii gen. nov., sp. nov., a Rare and Metabolically-versatile member in the Class Alphaproteobacteria.</title>
        <authorList>
            <person name="Liu L."/>
            <person name="Huang W.-C."/>
            <person name="Pan J."/>
            <person name="Li J."/>
            <person name="Huang Y."/>
            <person name="Du H."/>
            <person name="Liu Y."/>
            <person name="Li M."/>
        </authorList>
    </citation>
    <scope>NUCLEOTIDE SEQUENCE</scope>
    <source>
        <strain evidence="9">FT118</strain>
    </source>
</reference>
<keyword evidence="4" id="KW-0808">Transferase</keyword>
<dbReference type="SMART" id="SM00388">
    <property type="entry name" value="HisKA"/>
    <property type="match status" value="1"/>
</dbReference>
<dbReference type="Pfam" id="PF02518">
    <property type="entry name" value="HATPase_c"/>
    <property type="match status" value="1"/>
</dbReference>
<evidence type="ECO:0000256" key="4">
    <source>
        <dbReference type="ARBA" id="ARBA00022679"/>
    </source>
</evidence>
<evidence type="ECO:0000256" key="2">
    <source>
        <dbReference type="ARBA" id="ARBA00012438"/>
    </source>
</evidence>
<dbReference type="SUPFAM" id="SSF47384">
    <property type="entry name" value="Homodimeric domain of signal transducing histidine kinase"/>
    <property type="match status" value="1"/>
</dbReference>
<proteinExistence type="predicted"/>
<dbReference type="InterPro" id="IPR036890">
    <property type="entry name" value="HATPase_C_sf"/>
</dbReference>
<evidence type="ECO:0000256" key="6">
    <source>
        <dbReference type="ARBA" id="ARBA00023012"/>
    </source>
</evidence>
<accession>A0A9J6P8X0</accession>
<keyword evidence="3" id="KW-0597">Phosphoprotein</keyword>
<evidence type="ECO:0000256" key="3">
    <source>
        <dbReference type="ARBA" id="ARBA00022553"/>
    </source>
</evidence>
<keyword evidence="10" id="KW-1185">Reference proteome</keyword>
<feature type="transmembrane region" description="Helical" evidence="7">
    <location>
        <begin position="81"/>
        <end position="107"/>
    </location>
</feature>
<dbReference type="InterPro" id="IPR003594">
    <property type="entry name" value="HATPase_dom"/>
</dbReference>
<dbReference type="Gene3D" id="1.10.287.130">
    <property type="match status" value="1"/>
</dbReference>
<keyword evidence="7" id="KW-1133">Transmembrane helix</keyword>
<evidence type="ECO:0000256" key="5">
    <source>
        <dbReference type="ARBA" id="ARBA00022777"/>
    </source>
</evidence>
<keyword evidence="5 9" id="KW-0418">Kinase</keyword>
<evidence type="ECO:0000256" key="7">
    <source>
        <dbReference type="SAM" id="Phobius"/>
    </source>
</evidence>
<evidence type="ECO:0000313" key="10">
    <source>
        <dbReference type="Proteomes" id="UP001055804"/>
    </source>
</evidence>
<feature type="transmembrane region" description="Helical" evidence="7">
    <location>
        <begin position="49"/>
        <end position="69"/>
    </location>
</feature>
<comment type="caution">
    <text evidence="9">The sequence shown here is derived from an EMBL/GenBank/DDBJ whole genome shotgun (WGS) entry which is preliminary data.</text>
</comment>
<organism evidence="9 10">
    <name type="scientific">Futiania mangrovi</name>
    <dbReference type="NCBI Taxonomy" id="2959716"/>
    <lineage>
        <taxon>Bacteria</taxon>
        <taxon>Pseudomonadati</taxon>
        <taxon>Pseudomonadota</taxon>
        <taxon>Alphaproteobacteria</taxon>
        <taxon>Futianiales</taxon>
        <taxon>Futianiaceae</taxon>
        <taxon>Futiania</taxon>
    </lineage>
</organism>
<dbReference type="Pfam" id="PF00512">
    <property type="entry name" value="HisKA"/>
    <property type="match status" value="1"/>
</dbReference>